<dbReference type="Gene3D" id="1.25.40.10">
    <property type="entry name" value="Tetratricopeptide repeat domain"/>
    <property type="match status" value="1"/>
</dbReference>
<organism evidence="3 4">
    <name type="scientific">Cylindrodendrum hubeiense</name>
    <dbReference type="NCBI Taxonomy" id="595255"/>
    <lineage>
        <taxon>Eukaryota</taxon>
        <taxon>Fungi</taxon>
        <taxon>Dikarya</taxon>
        <taxon>Ascomycota</taxon>
        <taxon>Pezizomycotina</taxon>
        <taxon>Sordariomycetes</taxon>
        <taxon>Hypocreomycetidae</taxon>
        <taxon>Hypocreales</taxon>
        <taxon>Nectriaceae</taxon>
        <taxon>Cylindrodendrum</taxon>
    </lineage>
</organism>
<gene>
    <name evidence="3" type="ORF">G7Z17_g371</name>
</gene>
<dbReference type="AlphaFoldDB" id="A0A9P5LL56"/>
<feature type="domain" description="NB-ARC" evidence="2">
    <location>
        <begin position="235"/>
        <end position="397"/>
    </location>
</feature>
<feature type="chain" id="PRO_5040391803" description="NB-ARC domain-containing protein" evidence="1">
    <location>
        <begin position="23"/>
        <end position="1022"/>
    </location>
</feature>
<dbReference type="InterPro" id="IPR027417">
    <property type="entry name" value="P-loop_NTPase"/>
</dbReference>
<dbReference type="PANTHER" id="PTHR35205:SF1">
    <property type="entry name" value="ZU5 DOMAIN-CONTAINING PROTEIN"/>
    <property type="match status" value="1"/>
</dbReference>
<evidence type="ECO:0000313" key="4">
    <source>
        <dbReference type="Proteomes" id="UP000722485"/>
    </source>
</evidence>
<dbReference type="OrthoDB" id="1658288at2759"/>
<evidence type="ECO:0000256" key="1">
    <source>
        <dbReference type="SAM" id="SignalP"/>
    </source>
</evidence>
<keyword evidence="4" id="KW-1185">Reference proteome</keyword>
<evidence type="ECO:0000259" key="2">
    <source>
        <dbReference type="Pfam" id="PF00931"/>
    </source>
</evidence>
<evidence type="ECO:0000313" key="3">
    <source>
        <dbReference type="EMBL" id="KAF7557828.1"/>
    </source>
</evidence>
<comment type="caution">
    <text evidence="3">The sequence shown here is derived from an EMBL/GenBank/DDBJ whole genome shotgun (WGS) entry which is preliminary data.</text>
</comment>
<dbReference type="EMBL" id="JAANBB010000003">
    <property type="protein sequence ID" value="KAF7557828.1"/>
    <property type="molecule type" value="Genomic_DNA"/>
</dbReference>
<sequence>MDPLSVLASVTGLIALTIKTMAAIDNYATTTKDAPAEIQSLLEELGLLQGILKDIEKTFLKKATEPRKEGSDDDSTEHADTLVRTISGCQTHLLRAVDMLKDYGIPDGTMAKAKGNTYKTLFKRLRYPFDRSYIQRLLTVIRDYKASLTLAMSLEEKKSIDVLQTTLARLEAVSVRSEENMIDLSEQTNQLLSALIVAMDDIKPPAYSSTAVAKEERHFVVPLQPTATFVGRLDVMDKIQNHFSRDAAAEQQQQRCAIYGLGGSGKTQIALKFAFTRKSNYQNVFFINAASRDSATADFVRIHGLLGLPEDGSDLQKLEAVKRWLSKEGNSSWLLILDNADDLEDLDIWHFIPVVEAGDVLITTRDARINDPELATLAIYLEMLPLENAVQLLSKRAAIQSTLSREEQLAAERVATELGCLPLAMDQAGAYMNARKKSFVQYSDLYHKHQESLLGYKHKLSRHQKTVLTTWDLSFHKINSEAPDVASLFLLLCQYDNAYIAENMLKRGSVSQLSFGRNGEEIQLPAESSRVPKSLVNLISDEIRFEEAVETLTSYSLIWRAEDGGFVLHSLVQFCGQRQVTEDMRKSSFEASICVLSHAFPRGSLDDCVQFLPQVEHACRRLEKSLAEGDDMVAIHAIAASLFLSAYHFANTHYCQRFVDLSEKLLIKIPPQPGGLMADPEFLAAFLTERRGKVCPELGNSRKGIDILRAFVQNRPSIDANPDAAELDSRSPNKLANSMHGCVFVLLAQQLIDSGRSDEALQYLLQWKPFEPASSSERSVMRYRDRTLANLYVSNENWDKAESMLRLLLSEEMEDSATYSGTLGEGWTIQQLAEILIETGRHEDASTILFPAIALREDAGNLDRQDTISLMLDLVNSLLGQKSINTAISQLFKLRQILAPKGETMDNQDNDASPSQATFSDLTQMWCLVARLSCHLEDWAETKSCFGKALEAARHVQWPNGFMIAVLGRSLAYSRLKLGEVEDVTCATLDRDLEGVDLESGRRLTDAGIDKEWVTLLKETQA</sequence>
<proteinExistence type="predicted"/>
<protein>
    <recommendedName>
        <fullName evidence="2">NB-ARC domain-containing protein</fullName>
    </recommendedName>
</protein>
<dbReference type="SUPFAM" id="SSF48452">
    <property type="entry name" value="TPR-like"/>
    <property type="match status" value="1"/>
</dbReference>
<dbReference type="InterPro" id="IPR002182">
    <property type="entry name" value="NB-ARC"/>
</dbReference>
<name>A0A9P5LL56_9HYPO</name>
<dbReference type="Proteomes" id="UP000722485">
    <property type="component" value="Unassembled WGS sequence"/>
</dbReference>
<dbReference type="GO" id="GO:0043531">
    <property type="term" value="F:ADP binding"/>
    <property type="evidence" value="ECO:0007669"/>
    <property type="project" value="InterPro"/>
</dbReference>
<reference evidence="3" key="1">
    <citation type="submission" date="2020-03" db="EMBL/GenBank/DDBJ databases">
        <title>Draft Genome Sequence of Cylindrodendrum hubeiense.</title>
        <authorList>
            <person name="Buettner E."/>
            <person name="Kellner H."/>
        </authorList>
    </citation>
    <scope>NUCLEOTIDE SEQUENCE</scope>
    <source>
        <strain evidence="3">IHI 201604</strain>
    </source>
</reference>
<accession>A0A9P5LL56</accession>
<dbReference type="PANTHER" id="PTHR35205">
    <property type="entry name" value="NB-ARC AND TPR DOMAIN PROTEIN"/>
    <property type="match status" value="1"/>
</dbReference>
<dbReference type="Gene3D" id="3.40.50.300">
    <property type="entry name" value="P-loop containing nucleotide triphosphate hydrolases"/>
    <property type="match status" value="1"/>
</dbReference>
<dbReference type="InterPro" id="IPR011990">
    <property type="entry name" value="TPR-like_helical_dom_sf"/>
</dbReference>
<keyword evidence="1" id="KW-0732">Signal</keyword>
<dbReference type="SUPFAM" id="SSF52540">
    <property type="entry name" value="P-loop containing nucleoside triphosphate hydrolases"/>
    <property type="match status" value="1"/>
</dbReference>
<feature type="signal peptide" evidence="1">
    <location>
        <begin position="1"/>
        <end position="22"/>
    </location>
</feature>
<dbReference type="Pfam" id="PF00931">
    <property type="entry name" value="NB-ARC"/>
    <property type="match status" value="1"/>
</dbReference>